<name>A0A9D4P4X5_DERFA</name>
<reference evidence="1" key="1">
    <citation type="submission" date="2020-06" db="EMBL/GenBank/DDBJ databases">
        <authorList>
            <person name="Ji K."/>
            <person name="Li J."/>
        </authorList>
    </citation>
    <scope>NUCLEOTIDE SEQUENCE</scope>
    <source>
        <strain evidence="1">JKM2019</strain>
        <tissue evidence="1">Whole body</tissue>
    </source>
</reference>
<reference evidence="1" key="2">
    <citation type="journal article" date="2021" name="World Allergy Organ. J.">
        <title>Chromosome-level assembly of Dermatophagoides farinae genome and transcriptome reveals two novel allergens Der f 37 and Der f 39.</title>
        <authorList>
            <person name="Chen J."/>
            <person name="Cai Z."/>
            <person name="Fan D."/>
            <person name="Hu J."/>
            <person name="Hou Y."/>
            <person name="He Y."/>
            <person name="Zhang Z."/>
            <person name="Zhao Z."/>
            <person name="Gao P."/>
            <person name="Hu W."/>
            <person name="Sun J."/>
            <person name="Li J."/>
            <person name="Ji K."/>
        </authorList>
    </citation>
    <scope>NUCLEOTIDE SEQUENCE</scope>
    <source>
        <strain evidence="1">JKM2019</strain>
    </source>
</reference>
<sequence>MPEFLLMKLKQDLKRANSLKTNSKSTAQKRKFDPNHELVNECKKLRKGIIASANCSDSIGTFFTNYKDLYYHLCEDHPSFQNDKNLMQFLESSSVDQEYTELIDAFRRQSIEELTNLLSELDPIKNPNIEVASSHDEYGERIDHQNQRLNNVLKNRPMTMDRSTQTEDTMTNISDNHCEKQIQNQRHKKENLIPTMNWLTNARNYERGSLHLPIVLIQLAPFSPITKTYIIIYARTIQKHLSVHQMKDDDVRDVLLPVNNDGEETKSSSEVDWN</sequence>
<dbReference type="AlphaFoldDB" id="A0A9D4P4X5"/>
<dbReference type="Proteomes" id="UP000828236">
    <property type="component" value="Unassembled WGS sequence"/>
</dbReference>
<comment type="caution">
    <text evidence="1">The sequence shown here is derived from an EMBL/GenBank/DDBJ whole genome shotgun (WGS) entry which is preliminary data.</text>
</comment>
<evidence type="ECO:0000313" key="1">
    <source>
        <dbReference type="EMBL" id="KAH7644068.1"/>
    </source>
</evidence>
<dbReference type="EMBL" id="SDOV01000002">
    <property type="protein sequence ID" value="KAH7644068.1"/>
    <property type="molecule type" value="Genomic_DNA"/>
</dbReference>
<accession>A0A9D4P4X5</accession>
<proteinExistence type="predicted"/>
<gene>
    <name evidence="1" type="ORF">HUG17_6430</name>
</gene>
<protein>
    <submittedName>
        <fullName evidence="1">Uncharacterized protein</fullName>
    </submittedName>
</protein>
<organism evidence="1">
    <name type="scientific">Dermatophagoides farinae</name>
    <name type="common">American house dust mite</name>
    <dbReference type="NCBI Taxonomy" id="6954"/>
    <lineage>
        <taxon>Eukaryota</taxon>
        <taxon>Metazoa</taxon>
        <taxon>Ecdysozoa</taxon>
        <taxon>Arthropoda</taxon>
        <taxon>Chelicerata</taxon>
        <taxon>Arachnida</taxon>
        <taxon>Acari</taxon>
        <taxon>Acariformes</taxon>
        <taxon>Sarcoptiformes</taxon>
        <taxon>Astigmata</taxon>
        <taxon>Psoroptidia</taxon>
        <taxon>Analgoidea</taxon>
        <taxon>Pyroglyphidae</taxon>
        <taxon>Dermatophagoidinae</taxon>
        <taxon>Dermatophagoides</taxon>
    </lineage>
</organism>